<name>A0A1R2ASM7_9CILI</name>
<dbReference type="InterPro" id="IPR001300">
    <property type="entry name" value="Peptidase_C2_calpain_cat"/>
</dbReference>
<dbReference type="PANTHER" id="PTHR46298">
    <property type="entry name" value="ANDROGLOBIN"/>
    <property type="match status" value="1"/>
</dbReference>
<evidence type="ECO:0000259" key="3">
    <source>
        <dbReference type="PROSITE" id="PS50203"/>
    </source>
</evidence>
<evidence type="ECO:0000256" key="1">
    <source>
        <dbReference type="PROSITE-ProRule" id="PRU00239"/>
    </source>
</evidence>
<dbReference type="GO" id="GO:0006508">
    <property type="term" value="P:proteolysis"/>
    <property type="evidence" value="ECO:0007669"/>
    <property type="project" value="InterPro"/>
</dbReference>
<feature type="region of interest" description="Disordered" evidence="2">
    <location>
        <begin position="469"/>
        <end position="507"/>
    </location>
</feature>
<organism evidence="4 5">
    <name type="scientific">Stentor coeruleus</name>
    <dbReference type="NCBI Taxonomy" id="5963"/>
    <lineage>
        <taxon>Eukaryota</taxon>
        <taxon>Sar</taxon>
        <taxon>Alveolata</taxon>
        <taxon>Ciliophora</taxon>
        <taxon>Postciliodesmatophora</taxon>
        <taxon>Heterotrichea</taxon>
        <taxon>Heterotrichida</taxon>
        <taxon>Stentoridae</taxon>
        <taxon>Stentor</taxon>
    </lineage>
</organism>
<evidence type="ECO:0000256" key="2">
    <source>
        <dbReference type="SAM" id="MobiDB-lite"/>
    </source>
</evidence>
<proteinExistence type="predicted"/>
<dbReference type="Proteomes" id="UP000187209">
    <property type="component" value="Unassembled WGS sequence"/>
</dbReference>
<dbReference type="InterPro" id="IPR038765">
    <property type="entry name" value="Papain-like_cys_pep_sf"/>
</dbReference>
<evidence type="ECO:0000313" key="4">
    <source>
        <dbReference type="EMBL" id="OMJ67531.1"/>
    </source>
</evidence>
<comment type="caution">
    <text evidence="1">Lacks conserved residue(s) required for the propagation of feature annotation.</text>
</comment>
<feature type="compositionally biased region" description="Basic residues" evidence="2">
    <location>
        <begin position="1"/>
        <end position="14"/>
    </location>
</feature>
<protein>
    <recommendedName>
        <fullName evidence="3">Calpain catalytic domain-containing protein</fullName>
    </recommendedName>
</protein>
<dbReference type="Pfam" id="PF00648">
    <property type="entry name" value="Peptidase_C2"/>
    <property type="match status" value="1"/>
</dbReference>
<feature type="region of interest" description="Disordered" evidence="2">
    <location>
        <begin position="1083"/>
        <end position="1111"/>
    </location>
</feature>
<dbReference type="AlphaFoldDB" id="A0A1R2ASM7"/>
<dbReference type="EMBL" id="MPUH01001480">
    <property type="protein sequence ID" value="OMJ67531.1"/>
    <property type="molecule type" value="Genomic_DNA"/>
</dbReference>
<feature type="region of interest" description="Disordered" evidence="2">
    <location>
        <begin position="1"/>
        <end position="27"/>
    </location>
</feature>
<dbReference type="OrthoDB" id="167576at2759"/>
<dbReference type="InterPro" id="IPR053033">
    <property type="entry name" value="Androglobin-like"/>
</dbReference>
<dbReference type="PROSITE" id="PS50203">
    <property type="entry name" value="CALPAIN_CAT"/>
    <property type="match status" value="1"/>
</dbReference>
<keyword evidence="5" id="KW-1185">Reference proteome</keyword>
<accession>A0A1R2ASM7</accession>
<sequence>MKGKKDPKKSKQGRPIKELLPPGFNKAAREPQPIVVNDLTPSTPSFDIVPPSLCPQWPGDDVALSHDFGLNSQVLFEDDWEYCFPPSFNTYCNNGRFHWRWPDDLLPSGDASRSSIRRVSMKKTVVHTTTSKDQSRTNIEDLGDDPGWSIVTFIERDETQEELEIRRQKEMEKFIASKKKGKPEEVHIGKVKEVKLANMDLNKNLPLICRWLCSQLQVIKDKNWNFNNESVWNKIYPQKDGIPIFNPSGKYWVKLNLLGSPKLVEIDAKIPTHEGSLLFPKTTNFRDLWPVLICKAYFKLYSYRWKNISKFISSPNQELDGSLIYSITGLVPQHKTYENIGLGEWEELKGLLSDESWEQNFHLISVYCNFEKNPAIPSMSYIEEEDEDKEKDKEKSILTEEANKSAKDSDIHGKKVQFAQKARPINIVQGFSYLLTDIFANTEDFDMRKVQKKEKTRQEEDVKNALIKAKASSPARKLKRHQSPARIRELQKKKAKRGKEKEERRQKLLEPRSYPVYKLIRIKTGVSGVPNLNVEAPFLPVEIDEARLRMMNKEHFLNRDLEELERLMDAEDIELFDPKDSTEIDIGKVIKEDKLEGLAMPKQRCQGGIWFAAEDFPNALHEYFIYHEITHFPYKLHLDDTWKDRNQPYIHNQNFDVWIIDANPQEMVNLVIAFSPLLPEGSLFAPDSVYLQLQKYDFEKESVIDWTHEVKLITTSIVSKSYAIEGEYLVLRPLIQNCPCGFMTWISSSQPIYTMSRLQYLVDKVGWNQNRLNFEYSFVNKGFLYIPFKIEITSEETQGTMIKVSCTDPNMLQFAKLILIDRDQSTNELNYIYLDLNVLETQRLTFPPNQKGYRLLLVVFTSGNLPEGTVTVDIVTKSGEMLKAIAGDMMDPVEYSDRYVPNKYGIIFKEQLFVPEEVHFSLHVRMRKGGLPVPGGKGKDIVPEEHLTTTHLLLIEIYDGEELIAATKGYNQAIIPHLNLKTNSKELIMVCKYDIDEWPDCKNPSSELQDLNWVLRVIASDTIALIKDTRKEDKEEAIRKSWEVAQPGRAEQAKQSRLRFLAYSKSARGEDLTDHEKELLKETWQDRRKAKKETEAAGKGKTKAKEDKKQKEVEKPVAVEVEIPNPDDHVMIPIKKFLSHIHSDRLITLNSQEPMLFAMQYIEQTRQKIKSEMQGYIDTYAQKKNSRVQEKLKLDAMKESFKEIMNTRKEALDQNALLYKEARAGYQNKIELKKK</sequence>
<evidence type="ECO:0000313" key="5">
    <source>
        <dbReference type="Proteomes" id="UP000187209"/>
    </source>
</evidence>
<dbReference type="SUPFAM" id="SSF54001">
    <property type="entry name" value="Cysteine proteinases"/>
    <property type="match status" value="1"/>
</dbReference>
<comment type="caution">
    <text evidence="4">The sequence shown here is derived from an EMBL/GenBank/DDBJ whole genome shotgun (WGS) entry which is preliminary data.</text>
</comment>
<feature type="domain" description="Calpain catalytic" evidence="3">
    <location>
        <begin position="211"/>
        <end position="301"/>
    </location>
</feature>
<reference evidence="4 5" key="1">
    <citation type="submission" date="2016-11" db="EMBL/GenBank/DDBJ databases">
        <title>The macronuclear genome of Stentor coeruleus: a giant cell with tiny introns.</title>
        <authorList>
            <person name="Slabodnick M."/>
            <person name="Ruby J.G."/>
            <person name="Reiff S.B."/>
            <person name="Swart E.C."/>
            <person name="Gosai S."/>
            <person name="Prabakaran S."/>
            <person name="Witkowska E."/>
            <person name="Larue G.E."/>
            <person name="Fisher S."/>
            <person name="Freeman R.M."/>
            <person name="Gunawardena J."/>
            <person name="Chu W."/>
            <person name="Stover N.A."/>
            <person name="Gregory B.D."/>
            <person name="Nowacki M."/>
            <person name="Derisi J."/>
            <person name="Roy S.W."/>
            <person name="Marshall W.F."/>
            <person name="Sood P."/>
        </authorList>
    </citation>
    <scope>NUCLEOTIDE SEQUENCE [LARGE SCALE GENOMIC DNA]</scope>
    <source>
        <strain evidence="4">WM001</strain>
    </source>
</reference>
<dbReference type="GO" id="GO:0004198">
    <property type="term" value="F:calcium-dependent cysteine-type endopeptidase activity"/>
    <property type="evidence" value="ECO:0007669"/>
    <property type="project" value="InterPro"/>
</dbReference>
<dbReference type="PANTHER" id="PTHR46298:SF1">
    <property type="entry name" value="ANDROGLOBIN"/>
    <property type="match status" value="1"/>
</dbReference>
<gene>
    <name evidence="4" type="ORF">SteCoe_35278</name>
</gene>